<protein>
    <submittedName>
        <fullName evidence="1">Uncharacterized protein</fullName>
    </submittedName>
</protein>
<organism evidence="1 2">
    <name type="scientific">Meloidogyne enterolobii</name>
    <name type="common">Root-knot nematode worm</name>
    <name type="synonym">Meloidogyne mayaguensis</name>
    <dbReference type="NCBI Taxonomy" id="390850"/>
    <lineage>
        <taxon>Eukaryota</taxon>
        <taxon>Metazoa</taxon>
        <taxon>Ecdysozoa</taxon>
        <taxon>Nematoda</taxon>
        <taxon>Chromadorea</taxon>
        <taxon>Rhabditida</taxon>
        <taxon>Tylenchina</taxon>
        <taxon>Tylenchomorpha</taxon>
        <taxon>Tylenchoidea</taxon>
        <taxon>Meloidogynidae</taxon>
        <taxon>Meloidogyninae</taxon>
        <taxon>Meloidogyne</taxon>
    </lineage>
</organism>
<name>A0ACB1B2W6_MELEN</name>
<comment type="caution">
    <text evidence="1">The sequence shown here is derived from an EMBL/GenBank/DDBJ whole genome shotgun (WGS) entry which is preliminary data.</text>
</comment>
<evidence type="ECO:0000313" key="1">
    <source>
        <dbReference type="EMBL" id="CAK5119909.1"/>
    </source>
</evidence>
<dbReference type="Proteomes" id="UP001497535">
    <property type="component" value="Unassembled WGS sequence"/>
</dbReference>
<evidence type="ECO:0000313" key="2">
    <source>
        <dbReference type="Proteomes" id="UP001497535"/>
    </source>
</evidence>
<gene>
    <name evidence="1" type="ORF">MENTE1834_LOCUS46620</name>
</gene>
<accession>A0ACB1B2W6</accession>
<dbReference type="EMBL" id="CAVMJV010000173">
    <property type="protein sequence ID" value="CAK5119909.1"/>
    <property type="molecule type" value="Genomic_DNA"/>
</dbReference>
<proteinExistence type="predicted"/>
<sequence>MLITLNELGKFLYKTINELMACLDKNWQKYFLNNIRLCLNCAPKKSSQQSKRSKIIDSTKHSLKSTQKELERKATHFFKDQRIAQREIFDHFDARTTTTLTSEDLQKISRVTTDSDPVDNLTKNLIETG</sequence>
<keyword evidence="2" id="KW-1185">Reference proteome</keyword>
<reference evidence="1" key="1">
    <citation type="submission" date="2023-11" db="EMBL/GenBank/DDBJ databases">
        <authorList>
            <person name="Poullet M."/>
        </authorList>
    </citation>
    <scope>NUCLEOTIDE SEQUENCE</scope>
    <source>
        <strain evidence="1">E1834</strain>
    </source>
</reference>